<dbReference type="RefSeq" id="WP_051632879.1">
    <property type="nucleotide sequence ID" value="NZ_JBKBNO010000003.1"/>
</dbReference>
<reference evidence="1 2" key="1">
    <citation type="journal article" date="2005" name="Int. J. Syst. Evol. Microbiol.">
        <title>Nitrincola lacisaponensis gen. nov., sp. nov., a novel alkaliphilic bacterium isolated from an alkaline, saline lake.</title>
        <authorList>
            <person name="Dimitriu P.A."/>
            <person name="Shukla S.K."/>
            <person name="Conradt J."/>
            <person name="Marquez M.C."/>
            <person name="Ventosa A."/>
            <person name="Maglia A."/>
            <person name="Peyton B.M."/>
            <person name="Pinkart H.C."/>
            <person name="Mormile M.R."/>
        </authorList>
    </citation>
    <scope>NUCLEOTIDE SEQUENCE [LARGE SCALE GENOMIC DNA]</scope>
    <source>
        <strain evidence="1 2">4CA</strain>
    </source>
</reference>
<dbReference type="EMBL" id="JMSZ01000042">
    <property type="protein sequence ID" value="KDE38615.1"/>
    <property type="molecule type" value="Genomic_DNA"/>
</dbReference>
<keyword evidence="2" id="KW-1185">Reference proteome</keyword>
<accession>A0A063Y0B9</accession>
<name>A0A063Y0B9_9GAMM</name>
<gene>
    <name evidence="1" type="ORF">ADINL_3070</name>
</gene>
<proteinExistence type="predicted"/>
<comment type="caution">
    <text evidence="1">The sequence shown here is derived from an EMBL/GenBank/DDBJ whole genome shotgun (WGS) entry which is preliminary data.</text>
</comment>
<dbReference type="Proteomes" id="UP000027318">
    <property type="component" value="Unassembled WGS sequence"/>
</dbReference>
<dbReference type="AlphaFoldDB" id="A0A063Y0B9"/>
<dbReference type="STRING" id="267850.ADINL_3070"/>
<evidence type="ECO:0000313" key="1">
    <source>
        <dbReference type="EMBL" id="KDE38615.1"/>
    </source>
</evidence>
<protein>
    <submittedName>
        <fullName evidence="1">Uncharacterized protein</fullName>
    </submittedName>
</protein>
<dbReference type="OrthoDB" id="3212305at2"/>
<evidence type="ECO:0000313" key="2">
    <source>
        <dbReference type="Proteomes" id="UP000027318"/>
    </source>
</evidence>
<organism evidence="1 2">
    <name type="scientific">Nitrincola lacisaponensis</name>
    <dbReference type="NCBI Taxonomy" id="267850"/>
    <lineage>
        <taxon>Bacteria</taxon>
        <taxon>Pseudomonadati</taxon>
        <taxon>Pseudomonadota</taxon>
        <taxon>Gammaproteobacteria</taxon>
        <taxon>Oceanospirillales</taxon>
        <taxon>Oceanospirillaceae</taxon>
        <taxon>Nitrincola</taxon>
    </lineage>
</organism>
<sequence length="407" mass="45589">MAIQQNNKISLVGFSAAEQTMLELFFNGRQQKLFMLTAPDKANALLVDLSSATGEMQYLKLLRQHPGCSELPGIALVETGDTPEKFLPLKRPLTLNVLSEQLERLSQQLKSPETLSMVTVSDRDSVFAEWQARKQAGLEAMQQWNRGKQLQDGSRKLFPLDRHGVQEVISKAHLVLAHRRQEVAVQETPAVEEAVAEIKPVTPSADTVAADTLPDYCGHLPDQDLNDTAGQRRIRFNLERSLLPWVVQAVKTGRQTRQAQQVSGLPGVLIYLPAEDSFFCGLDEDLLLHMARAKFALGELSLVACDVSAAMQQETVRHIVADKLLWKLALLTSRGRLPEGIDLNRPLQLIRKPDFTHFERIPHARTLAELWYSKRLSPVQMLSELAVPQRYVFTFLVAADAVGYFNP</sequence>